<organism evidence="1 2">
    <name type="scientific">Enterococcus mundtii</name>
    <dbReference type="NCBI Taxonomy" id="53346"/>
    <lineage>
        <taxon>Bacteria</taxon>
        <taxon>Bacillati</taxon>
        <taxon>Bacillota</taxon>
        <taxon>Bacilli</taxon>
        <taxon>Lactobacillales</taxon>
        <taxon>Enterococcaceae</taxon>
        <taxon>Enterococcus</taxon>
    </lineage>
</organism>
<name>A0A848N1G0_ENTMU</name>
<feature type="non-terminal residue" evidence="1">
    <location>
        <position position="101"/>
    </location>
</feature>
<evidence type="ECO:0000313" key="2">
    <source>
        <dbReference type="Proteomes" id="UP000557857"/>
    </source>
</evidence>
<sequence>MTEIQVLLAFMRQSKRKSIKRSSLERWFETNDYWIKERQLKLFQQLQRSKALRIMENGEIIRVESMQEYLMLFDYMQTQRKSQLAKDHLKRWIAEQPAWHA</sequence>
<dbReference type="AlphaFoldDB" id="A0A848N1G0"/>
<dbReference type="RefSeq" id="WP_169059392.1">
    <property type="nucleotide sequence ID" value="NZ_JABCAG010000213.1"/>
</dbReference>
<comment type="caution">
    <text evidence="1">The sequence shown here is derived from an EMBL/GenBank/DDBJ whole genome shotgun (WGS) entry which is preliminary data.</text>
</comment>
<evidence type="ECO:0000313" key="1">
    <source>
        <dbReference type="EMBL" id="NMP60010.1"/>
    </source>
</evidence>
<reference evidence="1 2" key="1">
    <citation type="submission" date="2020-04" db="EMBL/GenBank/DDBJ databases">
        <authorList>
            <person name="Abaymova A."/>
            <person name="Teymurazov M."/>
            <person name="Tazyna O."/>
            <person name="Chatushin Y."/>
            <person name="Svetoch E."/>
            <person name="Pereligyn V."/>
            <person name="Pohylenko V."/>
            <person name="Platonov M."/>
            <person name="Kartsev N."/>
            <person name="Skryabin Y."/>
            <person name="Sizova A."/>
            <person name="Solomentsev V."/>
            <person name="Kislichkina A."/>
            <person name="Bogun A."/>
        </authorList>
    </citation>
    <scope>NUCLEOTIDE SEQUENCE [LARGE SCALE GENOMIC DNA]</scope>
    <source>
        <strain evidence="2">SCPM-O-B-8398 (E28)</strain>
    </source>
</reference>
<protein>
    <submittedName>
        <fullName evidence="1">Uncharacterized protein</fullName>
    </submittedName>
</protein>
<accession>A0A848N1G0</accession>
<proteinExistence type="predicted"/>
<gene>
    <name evidence="1" type="ORF">HI921_16470</name>
</gene>
<dbReference type="Proteomes" id="UP000557857">
    <property type="component" value="Unassembled WGS sequence"/>
</dbReference>
<dbReference type="EMBL" id="JABCAG010000213">
    <property type="protein sequence ID" value="NMP60010.1"/>
    <property type="molecule type" value="Genomic_DNA"/>
</dbReference>